<comment type="similarity">
    <text evidence="1">Belongs to the complex I 30 kDa subunit family.</text>
</comment>
<evidence type="ECO:0000256" key="2">
    <source>
        <dbReference type="SAM" id="MobiDB-lite"/>
    </source>
</evidence>
<comment type="caution">
    <text evidence="4">The sequence shown here is derived from an EMBL/GenBank/DDBJ whole genome shotgun (WGS) entry which is preliminary data.</text>
</comment>
<gene>
    <name evidence="4" type="ORF">D5H75_09335</name>
</gene>
<accession>A0A3A4B416</accession>
<feature type="domain" description="NADH:ubiquinone oxidoreductase 30kDa subunit" evidence="3">
    <location>
        <begin position="34"/>
        <end position="152"/>
    </location>
</feature>
<sequence length="189" mass="20659">MENSGPSREDAEEAIRGRFGDEAVISDAYGQLTVDVPAALWTAAAEFARDSLGCAFFDWLTGVDEPPDAFAVVAHVYSQTARLHLLLRTSVPRERPVLASVTAVYRGAEWHERETYEMFGVEFAGHPRLEPLLLPDGFEGHPLRKDFVLAARVAKAWPGAKEPGESAAGAPSRRRVVPPGVPQDWAKPL</sequence>
<dbReference type="Pfam" id="PF00329">
    <property type="entry name" value="Complex1_30kDa"/>
    <property type="match status" value="1"/>
</dbReference>
<dbReference type="AlphaFoldDB" id="A0A3A4B416"/>
<proteinExistence type="inferred from homology"/>
<organism evidence="4 5">
    <name type="scientific">Bailinhaonella thermotolerans</name>
    <dbReference type="NCBI Taxonomy" id="1070861"/>
    <lineage>
        <taxon>Bacteria</taxon>
        <taxon>Bacillati</taxon>
        <taxon>Actinomycetota</taxon>
        <taxon>Actinomycetes</taxon>
        <taxon>Streptosporangiales</taxon>
        <taxon>Streptosporangiaceae</taxon>
        <taxon>Bailinhaonella</taxon>
    </lineage>
</organism>
<dbReference type="OrthoDB" id="3746692at2"/>
<reference evidence="4 5" key="1">
    <citation type="submission" date="2018-09" db="EMBL/GenBank/DDBJ databases">
        <title>YIM 75507 draft genome.</title>
        <authorList>
            <person name="Tang S."/>
            <person name="Feng Y."/>
        </authorList>
    </citation>
    <scope>NUCLEOTIDE SEQUENCE [LARGE SCALE GENOMIC DNA]</scope>
    <source>
        <strain evidence="4 5">YIM 75507</strain>
    </source>
</reference>
<evidence type="ECO:0000259" key="3">
    <source>
        <dbReference type="Pfam" id="PF00329"/>
    </source>
</evidence>
<dbReference type="SUPFAM" id="SSF143243">
    <property type="entry name" value="Nqo5-like"/>
    <property type="match status" value="1"/>
</dbReference>
<dbReference type="PANTHER" id="PTHR10884">
    <property type="entry name" value="NADH DEHYDROGENASE UBIQUINONE IRON-SULFUR PROTEIN 3"/>
    <property type="match status" value="1"/>
</dbReference>
<dbReference type="PANTHER" id="PTHR10884:SF14">
    <property type="entry name" value="NADH DEHYDROGENASE [UBIQUINONE] IRON-SULFUR PROTEIN 3, MITOCHONDRIAL"/>
    <property type="match status" value="1"/>
</dbReference>
<keyword evidence="5" id="KW-1185">Reference proteome</keyword>
<dbReference type="InterPro" id="IPR001268">
    <property type="entry name" value="NADH_UbQ_OxRdtase_30kDa_su"/>
</dbReference>
<dbReference type="GO" id="GO:0008137">
    <property type="term" value="F:NADH dehydrogenase (ubiquinone) activity"/>
    <property type="evidence" value="ECO:0007669"/>
    <property type="project" value="InterPro"/>
</dbReference>
<feature type="region of interest" description="Disordered" evidence="2">
    <location>
        <begin position="160"/>
        <end position="189"/>
    </location>
</feature>
<evidence type="ECO:0000313" key="4">
    <source>
        <dbReference type="EMBL" id="RJL33057.1"/>
    </source>
</evidence>
<evidence type="ECO:0000256" key="1">
    <source>
        <dbReference type="ARBA" id="ARBA00007569"/>
    </source>
</evidence>
<dbReference type="RefSeq" id="WP_119926016.1">
    <property type="nucleotide sequence ID" value="NZ_QZEY01000003.1"/>
</dbReference>
<dbReference type="Gene3D" id="3.30.460.80">
    <property type="entry name" value="NADH:ubiquinone oxidoreductase, 30kDa subunit"/>
    <property type="match status" value="1"/>
</dbReference>
<dbReference type="Proteomes" id="UP000265768">
    <property type="component" value="Unassembled WGS sequence"/>
</dbReference>
<evidence type="ECO:0000313" key="5">
    <source>
        <dbReference type="Proteomes" id="UP000265768"/>
    </source>
</evidence>
<protein>
    <submittedName>
        <fullName evidence="4">NADH-quinone oxidoreductase subunit C</fullName>
    </submittedName>
</protein>
<dbReference type="EMBL" id="QZEY01000003">
    <property type="protein sequence ID" value="RJL33057.1"/>
    <property type="molecule type" value="Genomic_DNA"/>
</dbReference>
<dbReference type="InterPro" id="IPR037232">
    <property type="entry name" value="NADH_quin_OxRdtase_su_C/D-like"/>
</dbReference>
<name>A0A3A4B416_9ACTN</name>